<dbReference type="InterPro" id="IPR027417">
    <property type="entry name" value="P-loop_NTPase"/>
</dbReference>
<keyword evidence="4" id="KW-0067">ATP-binding</keyword>
<dbReference type="PANTHER" id="PTHR43335:SF4">
    <property type="entry name" value="ABC TRANSPORTER, ATP-BINDING PROTEIN"/>
    <property type="match status" value="1"/>
</dbReference>
<comment type="caution">
    <text evidence="6">The sequence shown here is derived from an EMBL/GenBank/DDBJ whole genome shotgun (WGS) entry which is preliminary data.</text>
</comment>
<evidence type="ECO:0000313" key="7">
    <source>
        <dbReference type="Proteomes" id="UP000028702"/>
    </source>
</evidence>
<keyword evidence="7" id="KW-1185">Reference proteome</keyword>
<dbReference type="InterPro" id="IPR003593">
    <property type="entry name" value="AAA+_ATPase"/>
</dbReference>
<dbReference type="eggNOG" id="COG1131">
    <property type="taxonomic scope" value="Bacteria"/>
</dbReference>
<accession>A0A081B875</accession>
<dbReference type="PROSITE" id="PS50893">
    <property type="entry name" value="ABC_TRANSPORTER_2"/>
    <property type="match status" value="1"/>
</dbReference>
<dbReference type="Proteomes" id="UP000028702">
    <property type="component" value="Unassembled WGS sequence"/>
</dbReference>
<dbReference type="RefSeq" id="WP_244444372.1">
    <property type="nucleotide sequence ID" value="NZ_BBIO01000003.1"/>
</dbReference>
<evidence type="ECO:0000256" key="3">
    <source>
        <dbReference type="ARBA" id="ARBA00022741"/>
    </source>
</evidence>
<dbReference type="Pfam" id="PF00005">
    <property type="entry name" value="ABC_tran"/>
    <property type="match status" value="1"/>
</dbReference>
<reference evidence="6 7" key="1">
    <citation type="submission" date="2014-07" db="EMBL/GenBank/DDBJ databases">
        <title>Tepidicaulis marinum gen. nov., sp. nov., a novel marine bacterium denitrifying nitrate to nitrous oxide strictly under microaerobic conditions.</title>
        <authorList>
            <person name="Takeuchi M."/>
            <person name="Yamagishi T."/>
            <person name="Kamagata Y."/>
            <person name="Oshima K."/>
            <person name="Hattori M."/>
            <person name="Katayama T."/>
            <person name="Hanada S."/>
            <person name="Tamaki H."/>
            <person name="Marumo K."/>
            <person name="Maeda H."/>
            <person name="Nedachi M."/>
            <person name="Iwasaki W."/>
            <person name="Suwa Y."/>
            <person name="Sakata S."/>
        </authorList>
    </citation>
    <scope>NUCLEOTIDE SEQUENCE [LARGE SCALE GENOMIC DNA]</scope>
    <source>
        <strain evidence="6 7">MA2</strain>
    </source>
</reference>
<protein>
    <submittedName>
        <fullName evidence="6">ABC transporter-like protein</fullName>
    </submittedName>
</protein>
<dbReference type="AlphaFoldDB" id="A0A081B875"/>
<evidence type="ECO:0000259" key="5">
    <source>
        <dbReference type="PROSITE" id="PS50893"/>
    </source>
</evidence>
<dbReference type="InterPro" id="IPR003439">
    <property type="entry name" value="ABC_transporter-like_ATP-bd"/>
</dbReference>
<dbReference type="GO" id="GO:0005524">
    <property type="term" value="F:ATP binding"/>
    <property type="evidence" value="ECO:0007669"/>
    <property type="project" value="UniProtKB-KW"/>
</dbReference>
<keyword evidence="3" id="KW-0547">Nucleotide-binding</keyword>
<evidence type="ECO:0000313" key="6">
    <source>
        <dbReference type="EMBL" id="GAK44243.1"/>
    </source>
</evidence>
<dbReference type="STRING" id="1333998.M2A_0742"/>
<evidence type="ECO:0000256" key="4">
    <source>
        <dbReference type="ARBA" id="ARBA00022840"/>
    </source>
</evidence>
<dbReference type="CDD" id="cd03230">
    <property type="entry name" value="ABC_DR_subfamily_A"/>
    <property type="match status" value="1"/>
</dbReference>
<feature type="domain" description="ABC transporter" evidence="5">
    <location>
        <begin position="9"/>
        <end position="238"/>
    </location>
</feature>
<proteinExistence type="inferred from homology"/>
<sequence>MTAASNSMIAIGNLVKKFGPFTAVDGVSFSVAKGEVLGFLGPNGAGKSTTMKMVTGYLAPTDGTISVCGHKMDEETLAAQRLIGYLPEGAPAYTDMTPLEFLRFIANVRGLKGPAAKAAIDKAVARTEIGGVLEQAIDTLSKGFRRRVGLAQAILHDPAVLIMDEPTDGLDPNQKYAVRRLIAEMAPEKAIIISTHILEEVDAICTRALIIDRGQIVADGTPAQLMARSRYHNAVSLIMPAAQSGGVAEVLGALPGVAAVEAQPRGEDAAFTVFQPQGAEGDTRLIDEIANLAKEKGWTLRTLYREPGRLDEVFRRLTRPDTETDASGEAA</sequence>
<dbReference type="SUPFAM" id="SSF52540">
    <property type="entry name" value="P-loop containing nucleoside triphosphate hydrolases"/>
    <property type="match status" value="1"/>
</dbReference>
<dbReference type="Gene3D" id="3.40.50.300">
    <property type="entry name" value="P-loop containing nucleotide triphosphate hydrolases"/>
    <property type="match status" value="1"/>
</dbReference>
<gene>
    <name evidence="6" type="ORF">M2A_0742</name>
</gene>
<comment type="similarity">
    <text evidence="1">Belongs to the ABC transporter superfamily.</text>
</comment>
<organism evidence="6 7">
    <name type="scientific">Tepidicaulis marinus</name>
    <dbReference type="NCBI Taxonomy" id="1333998"/>
    <lineage>
        <taxon>Bacteria</taxon>
        <taxon>Pseudomonadati</taxon>
        <taxon>Pseudomonadota</taxon>
        <taxon>Alphaproteobacteria</taxon>
        <taxon>Hyphomicrobiales</taxon>
        <taxon>Parvibaculaceae</taxon>
        <taxon>Tepidicaulis</taxon>
    </lineage>
</organism>
<evidence type="ECO:0000256" key="2">
    <source>
        <dbReference type="ARBA" id="ARBA00022448"/>
    </source>
</evidence>
<evidence type="ECO:0000256" key="1">
    <source>
        <dbReference type="ARBA" id="ARBA00005417"/>
    </source>
</evidence>
<keyword evidence="2" id="KW-0813">Transport</keyword>
<dbReference type="GO" id="GO:0016887">
    <property type="term" value="F:ATP hydrolysis activity"/>
    <property type="evidence" value="ECO:0007669"/>
    <property type="project" value="InterPro"/>
</dbReference>
<dbReference type="EMBL" id="BBIO01000003">
    <property type="protein sequence ID" value="GAK44243.1"/>
    <property type="molecule type" value="Genomic_DNA"/>
</dbReference>
<name>A0A081B875_9HYPH</name>
<dbReference type="PANTHER" id="PTHR43335">
    <property type="entry name" value="ABC TRANSPORTER, ATP-BINDING PROTEIN"/>
    <property type="match status" value="1"/>
</dbReference>
<dbReference type="SMART" id="SM00382">
    <property type="entry name" value="AAA"/>
    <property type="match status" value="1"/>
</dbReference>